<dbReference type="AlphaFoldDB" id="A0A5C3P3C6"/>
<gene>
    <name evidence="2" type="ORF">K466DRAFT_647339</name>
</gene>
<reference evidence="2 3" key="1">
    <citation type="journal article" date="2019" name="Nat. Ecol. Evol.">
        <title>Megaphylogeny resolves global patterns of mushroom evolution.</title>
        <authorList>
            <person name="Varga T."/>
            <person name="Krizsan K."/>
            <person name="Foldi C."/>
            <person name="Dima B."/>
            <person name="Sanchez-Garcia M."/>
            <person name="Sanchez-Ramirez S."/>
            <person name="Szollosi G.J."/>
            <person name="Szarkandi J.G."/>
            <person name="Papp V."/>
            <person name="Albert L."/>
            <person name="Andreopoulos W."/>
            <person name="Angelini C."/>
            <person name="Antonin V."/>
            <person name="Barry K.W."/>
            <person name="Bougher N.L."/>
            <person name="Buchanan P."/>
            <person name="Buyck B."/>
            <person name="Bense V."/>
            <person name="Catcheside P."/>
            <person name="Chovatia M."/>
            <person name="Cooper J."/>
            <person name="Damon W."/>
            <person name="Desjardin D."/>
            <person name="Finy P."/>
            <person name="Geml J."/>
            <person name="Haridas S."/>
            <person name="Hughes K."/>
            <person name="Justo A."/>
            <person name="Karasinski D."/>
            <person name="Kautmanova I."/>
            <person name="Kiss B."/>
            <person name="Kocsube S."/>
            <person name="Kotiranta H."/>
            <person name="LaButti K.M."/>
            <person name="Lechner B.E."/>
            <person name="Liimatainen K."/>
            <person name="Lipzen A."/>
            <person name="Lukacs Z."/>
            <person name="Mihaltcheva S."/>
            <person name="Morgado L.N."/>
            <person name="Niskanen T."/>
            <person name="Noordeloos M.E."/>
            <person name="Ohm R.A."/>
            <person name="Ortiz-Santana B."/>
            <person name="Ovrebo C."/>
            <person name="Racz N."/>
            <person name="Riley R."/>
            <person name="Savchenko A."/>
            <person name="Shiryaev A."/>
            <person name="Soop K."/>
            <person name="Spirin V."/>
            <person name="Szebenyi C."/>
            <person name="Tomsovsky M."/>
            <person name="Tulloss R.E."/>
            <person name="Uehling J."/>
            <person name="Grigoriev I.V."/>
            <person name="Vagvolgyi C."/>
            <person name="Papp T."/>
            <person name="Martin F.M."/>
            <person name="Miettinen O."/>
            <person name="Hibbett D.S."/>
            <person name="Nagy L.G."/>
        </authorList>
    </citation>
    <scope>NUCLEOTIDE SEQUENCE [LARGE SCALE GENOMIC DNA]</scope>
    <source>
        <strain evidence="2 3">HHB13444</strain>
    </source>
</reference>
<organism evidence="2 3">
    <name type="scientific">Polyporus arcularius HHB13444</name>
    <dbReference type="NCBI Taxonomy" id="1314778"/>
    <lineage>
        <taxon>Eukaryota</taxon>
        <taxon>Fungi</taxon>
        <taxon>Dikarya</taxon>
        <taxon>Basidiomycota</taxon>
        <taxon>Agaricomycotina</taxon>
        <taxon>Agaricomycetes</taxon>
        <taxon>Polyporales</taxon>
        <taxon>Polyporaceae</taxon>
        <taxon>Polyporus</taxon>
    </lineage>
</organism>
<name>A0A5C3P3C6_9APHY</name>
<feature type="compositionally biased region" description="Basic and acidic residues" evidence="1">
    <location>
        <begin position="219"/>
        <end position="229"/>
    </location>
</feature>
<evidence type="ECO:0000256" key="1">
    <source>
        <dbReference type="SAM" id="MobiDB-lite"/>
    </source>
</evidence>
<sequence>MSARAPFVPRPASRVDAAADQPPASRSPPPAGYEAFRPTGLLSPDAHIPNGDSSRNVLDGSDGSSAHPSSASFKPLNLSGLGKAKNGPQGAHNSRTSKPRSSHDGSVRSPKPFSSVQHKHLAAPRPSSPFFPNAGLNSMNVFRAPAPPQMLHPSGNDDMSSNKAHIVNSSDDSARRMADMPGRPPSAQASDTFRFMDPSLVSAHRAPRSSSHPSLASIHEVEEEHETNSPHKVQQMGPPMDPHSQGSYSGDYVEDFEDSGHAESPHFTQGMRRVSKRPERAAEEDEYEYGTGAKRYKMAPQDEYAMSFGGRATPMRYPGGEFERTATPAQSAPMLPPPATRKVGGDEHKQALYRLLGQDLDICVEAHADAYEQARKKWSECSIEEWTQGADELATRFGKMLDFVKDNMSTKLSLYASLHTAIAGHRAVLTERDKTLSDARESLAREAAAVVGGMKTIGATET</sequence>
<feature type="region of interest" description="Disordered" evidence="1">
    <location>
        <begin position="261"/>
        <end position="288"/>
    </location>
</feature>
<evidence type="ECO:0000313" key="3">
    <source>
        <dbReference type="Proteomes" id="UP000308197"/>
    </source>
</evidence>
<feature type="region of interest" description="Disordered" evidence="1">
    <location>
        <begin position="1"/>
        <end position="247"/>
    </location>
</feature>
<feature type="compositionally biased region" description="Polar residues" evidence="1">
    <location>
        <begin position="157"/>
        <end position="171"/>
    </location>
</feature>
<evidence type="ECO:0008006" key="4">
    <source>
        <dbReference type="Google" id="ProtNLM"/>
    </source>
</evidence>
<evidence type="ECO:0000313" key="2">
    <source>
        <dbReference type="EMBL" id="TFK84154.1"/>
    </source>
</evidence>
<dbReference type="Proteomes" id="UP000308197">
    <property type="component" value="Unassembled WGS sequence"/>
</dbReference>
<proteinExistence type="predicted"/>
<accession>A0A5C3P3C6</accession>
<keyword evidence="3" id="KW-1185">Reference proteome</keyword>
<feature type="compositionally biased region" description="Low complexity" evidence="1">
    <location>
        <begin position="59"/>
        <end position="72"/>
    </location>
</feature>
<dbReference type="EMBL" id="ML211338">
    <property type="protein sequence ID" value="TFK84154.1"/>
    <property type="molecule type" value="Genomic_DNA"/>
</dbReference>
<protein>
    <recommendedName>
        <fullName evidence="4">Extracellular mutant protein 11 C-terminal domain-containing protein</fullName>
    </recommendedName>
</protein>
<dbReference type="InParanoid" id="A0A5C3P3C6"/>